<comment type="caution">
    <text evidence="10">The sequence shown here is derived from an EMBL/GenBank/DDBJ whole genome shotgun (WGS) entry which is preliminary data.</text>
</comment>
<evidence type="ECO:0000256" key="2">
    <source>
        <dbReference type="ARBA" id="ARBA00014213"/>
    </source>
</evidence>
<evidence type="ECO:0000256" key="3">
    <source>
        <dbReference type="ARBA" id="ARBA00022448"/>
    </source>
</evidence>
<dbReference type="Pfam" id="PF03739">
    <property type="entry name" value="LptF_LptG"/>
    <property type="match status" value="1"/>
</dbReference>
<evidence type="ECO:0000256" key="7">
    <source>
        <dbReference type="ARBA" id="ARBA00022989"/>
    </source>
</evidence>
<dbReference type="InterPro" id="IPR005495">
    <property type="entry name" value="LptG/LptF_permease"/>
</dbReference>
<dbReference type="GO" id="GO:0055085">
    <property type="term" value="P:transmembrane transport"/>
    <property type="evidence" value="ECO:0007669"/>
    <property type="project" value="InterPro"/>
</dbReference>
<dbReference type="NCBIfam" id="TIGR04407">
    <property type="entry name" value="LptF_YjgP"/>
    <property type="match status" value="1"/>
</dbReference>
<dbReference type="PANTHER" id="PTHR33529">
    <property type="entry name" value="SLR0882 PROTEIN-RELATED"/>
    <property type="match status" value="1"/>
</dbReference>
<dbReference type="AlphaFoldDB" id="A0A7W4PC58"/>
<name>A0A7W4PC58_9PROT</name>
<protein>
    <recommendedName>
        <fullName evidence="2">Lipopolysaccharide export system permease protein LptF</fullName>
    </recommendedName>
</protein>
<gene>
    <name evidence="10" type="primary">lptF</name>
    <name evidence="10" type="ORF">HLH34_02650</name>
</gene>
<proteinExistence type="predicted"/>
<comment type="subcellular location">
    <subcellularLocation>
        <location evidence="1">Cell inner membrane</location>
        <topology evidence="1">Multi-pass membrane protein</topology>
    </subcellularLocation>
</comment>
<sequence length="374" mass="41079">MIIRNYLFREIGKPMAAMLAICIALFAGYSAADFLSDAVNGLLSTNTIMELVALKVLIGLEVLVPVSLYLSIVLAFGTLYGNSEFTALHALRVTPPMIMRTVLTLGACVALTVAVLSLVVRPWAYHRLHELSQEAELSLDVDAMQAGTFYIVRHGARVIYLAERRGPGSPARDVFVQVRHADYTQIIHAQLAYPLMDAGAGRHADVDVRLKNAHVYNIARKSGMHDQVLNVREVTEDPSSHDTEPLGYSSVAASTWRIARSHAPADVAEIQWRLSTAMTTLLLAMLAVPLGRGKPRQNRYGKLGTAILIFFVYYLLYTSARTWVQHGMVGTVPGIWWAPAMLAVVTLVVARDFIPHPRTWLPARIRATPGTGAS</sequence>
<evidence type="ECO:0000256" key="5">
    <source>
        <dbReference type="ARBA" id="ARBA00022519"/>
    </source>
</evidence>
<dbReference type="RefSeq" id="WP_183118063.1">
    <property type="nucleotide sequence ID" value="NZ_JABEQF010000002.1"/>
</dbReference>
<reference evidence="10 11" key="1">
    <citation type="submission" date="2020-04" db="EMBL/GenBank/DDBJ databases">
        <title>Description of novel Gluconacetobacter.</title>
        <authorList>
            <person name="Sombolestani A."/>
        </authorList>
    </citation>
    <scope>NUCLEOTIDE SEQUENCE [LARGE SCALE GENOMIC DNA]</scope>
    <source>
        <strain evidence="10 11">LMG 21311</strain>
    </source>
</reference>
<organism evidence="10 11">
    <name type="scientific">Gluconacetobacter azotocaptans</name>
    <dbReference type="NCBI Taxonomy" id="142834"/>
    <lineage>
        <taxon>Bacteria</taxon>
        <taxon>Pseudomonadati</taxon>
        <taxon>Pseudomonadota</taxon>
        <taxon>Alphaproteobacteria</taxon>
        <taxon>Acetobacterales</taxon>
        <taxon>Acetobacteraceae</taxon>
        <taxon>Gluconacetobacter</taxon>
    </lineage>
</organism>
<dbReference type="Proteomes" id="UP000555756">
    <property type="component" value="Unassembled WGS sequence"/>
</dbReference>
<keyword evidence="4" id="KW-1003">Cell membrane</keyword>
<dbReference type="GO" id="GO:0015920">
    <property type="term" value="P:lipopolysaccharide transport"/>
    <property type="evidence" value="ECO:0007669"/>
    <property type="project" value="TreeGrafter"/>
</dbReference>
<keyword evidence="3" id="KW-0813">Transport</keyword>
<keyword evidence="5" id="KW-0997">Cell inner membrane</keyword>
<dbReference type="GO" id="GO:0043190">
    <property type="term" value="C:ATP-binding cassette (ABC) transporter complex"/>
    <property type="evidence" value="ECO:0007669"/>
    <property type="project" value="InterPro"/>
</dbReference>
<dbReference type="PANTHER" id="PTHR33529:SF7">
    <property type="entry name" value="LIPOPOLYSACCHARIDE EXPORT SYSTEM PERMEASE PROTEIN LPTF"/>
    <property type="match status" value="1"/>
</dbReference>
<dbReference type="EMBL" id="JABEQF010000002">
    <property type="protein sequence ID" value="MBB2188862.1"/>
    <property type="molecule type" value="Genomic_DNA"/>
</dbReference>
<evidence type="ECO:0000256" key="8">
    <source>
        <dbReference type="ARBA" id="ARBA00023136"/>
    </source>
</evidence>
<accession>A0A7W4PC58</accession>
<keyword evidence="7 9" id="KW-1133">Transmembrane helix</keyword>
<dbReference type="InterPro" id="IPR030922">
    <property type="entry name" value="LptF"/>
</dbReference>
<feature type="transmembrane region" description="Helical" evidence="9">
    <location>
        <begin position="56"/>
        <end position="81"/>
    </location>
</feature>
<keyword evidence="8 9" id="KW-0472">Membrane</keyword>
<keyword evidence="6 9" id="KW-0812">Transmembrane</keyword>
<evidence type="ECO:0000313" key="10">
    <source>
        <dbReference type="EMBL" id="MBB2188862.1"/>
    </source>
</evidence>
<feature type="transmembrane region" description="Helical" evidence="9">
    <location>
        <begin position="336"/>
        <end position="354"/>
    </location>
</feature>
<evidence type="ECO:0000256" key="4">
    <source>
        <dbReference type="ARBA" id="ARBA00022475"/>
    </source>
</evidence>
<evidence type="ECO:0000256" key="6">
    <source>
        <dbReference type="ARBA" id="ARBA00022692"/>
    </source>
</evidence>
<evidence type="ECO:0000313" key="11">
    <source>
        <dbReference type="Proteomes" id="UP000555756"/>
    </source>
</evidence>
<keyword evidence="11" id="KW-1185">Reference proteome</keyword>
<feature type="transmembrane region" description="Helical" evidence="9">
    <location>
        <begin position="300"/>
        <end position="316"/>
    </location>
</feature>
<feature type="transmembrane region" description="Helical" evidence="9">
    <location>
        <begin position="102"/>
        <end position="124"/>
    </location>
</feature>
<evidence type="ECO:0000256" key="9">
    <source>
        <dbReference type="SAM" id="Phobius"/>
    </source>
</evidence>
<evidence type="ECO:0000256" key="1">
    <source>
        <dbReference type="ARBA" id="ARBA00004429"/>
    </source>
</evidence>